<dbReference type="PROSITE" id="PS51318">
    <property type="entry name" value="TAT"/>
    <property type="match status" value="1"/>
</dbReference>
<accession>A0A2P8E7R8</accession>
<sequence length="531" mass="59066">MAISLSRHARTLSRRHFLGTTGLSLVALSHGASRFRENDRPAFPDTPFSLGMASGEPAPDSVVLWTRLAPRPLEPAGGMPARKVPVRYEVATDEGFRNVITRNVAFAVPELAHSVHVTLEGLQPGRDYFYRFRAGNEISPVGRTRTAPAVDADPSKVTFAFASCQNYLDGLYTAYRHLAEEDLDFVVHLGDYIYEIATRDRLRAHVPDHEVQSLDDYRIRYGQYKSEPELQAAHAAFPWIMAIDDHDVENNFAAEIPQVEPGREVDVEAFLRRRAAAFQAFYENLPLGLESRPSNTGMRTYRSFTFGRLAELNVLDTRQYRANQVCGPADEEPTREVPCDDRLDPSRSMLGAEQEAWLFDSVEASDARWNVLANQILMFQRDAQLGDGELFGMDHWDGYVAARDRLLGGMTERDVENLVVLTGDAHINYAADLKEDFDDPASRTIGTEFAGTSISSGGDGTDRSALDEVVLAENDHLHFANSQRGYVRCTVRPEQWQADFRVVSQVTSPGAPISTRAGYVVENGNPGILPA</sequence>
<dbReference type="InterPro" id="IPR029052">
    <property type="entry name" value="Metallo-depent_PP-like"/>
</dbReference>
<gene>
    <name evidence="3" type="ORF">CLV30_104340</name>
</gene>
<evidence type="ECO:0000313" key="3">
    <source>
        <dbReference type="EMBL" id="PSL05468.1"/>
    </source>
</evidence>
<keyword evidence="4" id="KW-1185">Reference proteome</keyword>
<dbReference type="CDD" id="cd07389">
    <property type="entry name" value="MPP_PhoD"/>
    <property type="match status" value="1"/>
</dbReference>
<dbReference type="Gene3D" id="2.60.40.380">
    <property type="entry name" value="Purple acid phosphatase-like, N-terminal"/>
    <property type="match status" value="1"/>
</dbReference>
<protein>
    <submittedName>
        <fullName evidence="3">Alkaline phosphatase D</fullName>
    </submittedName>
</protein>
<name>A0A2P8E7R8_9ACTN</name>
<dbReference type="InterPro" id="IPR052900">
    <property type="entry name" value="Phospholipid_Metab_Enz"/>
</dbReference>
<proteinExistence type="predicted"/>
<dbReference type="Pfam" id="PF09423">
    <property type="entry name" value="PhoD"/>
    <property type="match status" value="1"/>
</dbReference>
<dbReference type="AlphaFoldDB" id="A0A2P8E7R8"/>
<comment type="caution">
    <text evidence="3">The sequence shown here is derived from an EMBL/GenBank/DDBJ whole genome shotgun (WGS) entry which is preliminary data.</text>
</comment>
<evidence type="ECO:0000259" key="1">
    <source>
        <dbReference type="Pfam" id="PF09423"/>
    </source>
</evidence>
<feature type="domain" description="PhoD-like phosphatase metallophosphatase" evidence="1">
    <location>
        <begin position="159"/>
        <end position="500"/>
    </location>
</feature>
<dbReference type="InterPro" id="IPR032093">
    <property type="entry name" value="PhoD_N"/>
</dbReference>
<dbReference type="Gene3D" id="3.60.21.70">
    <property type="entry name" value="PhoD-like phosphatase"/>
    <property type="match status" value="1"/>
</dbReference>
<dbReference type="OrthoDB" id="327733at2"/>
<evidence type="ECO:0000259" key="2">
    <source>
        <dbReference type="Pfam" id="PF16655"/>
    </source>
</evidence>
<reference evidence="3 4" key="1">
    <citation type="submission" date="2018-03" db="EMBL/GenBank/DDBJ databases">
        <title>Genomic Encyclopedia of Archaeal and Bacterial Type Strains, Phase II (KMG-II): from individual species to whole genera.</title>
        <authorList>
            <person name="Goeker M."/>
        </authorList>
    </citation>
    <scope>NUCLEOTIDE SEQUENCE [LARGE SCALE GENOMIC DNA]</scope>
    <source>
        <strain evidence="3 4">DSM 45211</strain>
    </source>
</reference>
<evidence type="ECO:0000313" key="4">
    <source>
        <dbReference type="Proteomes" id="UP000243528"/>
    </source>
</evidence>
<dbReference type="RefSeq" id="WP_106536693.1">
    <property type="nucleotide sequence ID" value="NZ_ML142899.1"/>
</dbReference>
<organism evidence="3 4">
    <name type="scientific">Haloactinopolyspora alba</name>
    <dbReference type="NCBI Taxonomy" id="648780"/>
    <lineage>
        <taxon>Bacteria</taxon>
        <taxon>Bacillati</taxon>
        <taxon>Actinomycetota</taxon>
        <taxon>Actinomycetes</taxon>
        <taxon>Jiangellales</taxon>
        <taxon>Jiangellaceae</taxon>
        <taxon>Haloactinopolyspora</taxon>
    </lineage>
</organism>
<dbReference type="PANTHER" id="PTHR43606">
    <property type="entry name" value="PHOSPHATASE, PUTATIVE (AFU_ORTHOLOGUE AFUA_6G08710)-RELATED"/>
    <property type="match status" value="1"/>
</dbReference>
<dbReference type="InterPro" id="IPR038607">
    <property type="entry name" value="PhoD-like_sf"/>
</dbReference>
<dbReference type="InterPro" id="IPR018946">
    <property type="entry name" value="PhoD-like_MPP"/>
</dbReference>
<feature type="domain" description="Phospholipase D N-terminal" evidence="2">
    <location>
        <begin position="50"/>
        <end position="146"/>
    </location>
</feature>
<dbReference type="Pfam" id="PF16655">
    <property type="entry name" value="PhoD_N"/>
    <property type="match status" value="1"/>
</dbReference>
<dbReference type="SUPFAM" id="SSF56300">
    <property type="entry name" value="Metallo-dependent phosphatases"/>
    <property type="match status" value="1"/>
</dbReference>
<dbReference type="Proteomes" id="UP000243528">
    <property type="component" value="Unassembled WGS sequence"/>
</dbReference>
<dbReference type="InterPro" id="IPR006311">
    <property type="entry name" value="TAT_signal"/>
</dbReference>
<dbReference type="EMBL" id="PYGE01000004">
    <property type="protein sequence ID" value="PSL05468.1"/>
    <property type="molecule type" value="Genomic_DNA"/>
</dbReference>
<dbReference type="PANTHER" id="PTHR43606:SF2">
    <property type="entry name" value="ALKALINE PHOSPHATASE FAMILY PROTEIN (AFU_ORTHOLOGUE AFUA_5G03860)"/>
    <property type="match status" value="1"/>
</dbReference>